<name>A0ACA9QAT8_9GLOM</name>
<evidence type="ECO:0000313" key="1">
    <source>
        <dbReference type="EMBL" id="CAG8744877.1"/>
    </source>
</evidence>
<dbReference type="Proteomes" id="UP000789525">
    <property type="component" value="Unassembled WGS sequence"/>
</dbReference>
<reference evidence="1" key="1">
    <citation type="submission" date="2021-06" db="EMBL/GenBank/DDBJ databases">
        <authorList>
            <person name="Kallberg Y."/>
            <person name="Tangrot J."/>
            <person name="Rosling A."/>
        </authorList>
    </citation>
    <scope>NUCLEOTIDE SEQUENCE</scope>
    <source>
        <strain evidence="1">CL356</strain>
    </source>
</reference>
<gene>
    <name evidence="1" type="ORF">ACOLOM_LOCUS12380</name>
</gene>
<feature type="non-terminal residue" evidence="1">
    <location>
        <position position="99"/>
    </location>
</feature>
<organism evidence="1 2">
    <name type="scientific">Acaulospora colombiana</name>
    <dbReference type="NCBI Taxonomy" id="27376"/>
    <lineage>
        <taxon>Eukaryota</taxon>
        <taxon>Fungi</taxon>
        <taxon>Fungi incertae sedis</taxon>
        <taxon>Mucoromycota</taxon>
        <taxon>Glomeromycotina</taxon>
        <taxon>Glomeromycetes</taxon>
        <taxon>Diversisporales</taxon>
        <taxon>Acaulosporaceae</taxon>
        <taxon>Acaulospora</taxon>
    </lineage>
</organism>
<comment type="caution">
    <text evidence="1">The sequence shown here is derived from an EMBL/GenBank/DDBJ whole genome shotgun (WGS) entry which is preliminary data.</text>
</comment>
<keyword evidence="2" id="KW-1185">Reference proteome</keyword>
<protein>
    <submittedName>
        <fullName evidence="1">153_t:CDS:1</fullName>
    </submittedName>
</protein>
<accession>A0ACA9QAT8</accession>
<proteinExistence type="predicted"/>
<sequence>MSRVSYPTFPQWTEFPRLEELVLDRAFKPQFHPLPRKHPLRKIVTQSWSIADIESWMDSDNLREIGLLYSCPASNLADEGDSMTEQEIDKLFEKADMRG</sequence>
<dbReference type="EMBL" id="CAJVPT010049865">
    <property type="protein sequence ID" value="CAG8744877.1"/>
    <property type="molecule type" value="Genomic_DNA"/>
</dbReference>
<evidence type="ECO:0000313" key="2">
    <source>
        <dbReference type="Proteomes" id="UP000789525"/>
    </source>
</evidence>